<feature type="compositionally biased region" description="Low complexity" evidence="1">
    <location>
        <begin position="138"/>
        <end position="151"/>
    </location>
</feature>
<evidence type="ECO:0000313" key="3">
    <source>
        <dbReference type="Proteomes" id="UP000217199"/>
    </source>
</evidence>
<gene>
    <name evidence="2" type="ORF">PNOK_0771900</name>
</gene>
<organism evidence="2 3">
    <name type="scientific">Pyrrhoderma noxium</name>
    <dbReference type="NCBI Taxonomy" id="2282107"/>
    <lineage>
        <taxon>Eukaryota</taxon>
        <taxon>Fungi</taxon>
        <taxon>Dikarya</taxon>
        <taxon>Basidiomycota</taxon>
        <taxon>Agaricomycotina</taxon>
        <taxon>Agaricomycetes</taxon>
        <taxon>Hymenochaetales</taxon>
        <taxon>Hymenochaetaceae</taxon>
        <taxon>Pyrrhoderma</taxon>
    </lineage>
</organism>
<dbReference type="STRING" id="2282107.A0A286U974"/>
<feature type="region of interest" description="Disordered" evidence="1">
    <location>
        <begin position="224"/>
        <end position="252"/>
    </location>
</feature>
<proteinExistence type="predicted"/>
<evidence type="ECO:0000256" key="1">
    <source>
        <dbReference type="SAM" id="MobiDB-lite"/>
    </source>
</evidence>
<feature type="region of interest" description="Disordered" evidence="1">
    <location>
        <begin position="121"/>
        <end position="151"/>
    </location>
</feature>
<name>A0A286U974_9AGAM</name>
<comment type="caution">
    <text evidence="2">The sequence shown here is derived from an EMBL/GenBank/DDBJ whole genome shotgun (WGS) entry which is preliminary data.</text>
</comment>
<accession>A0A286U974</accession>
<protein>
    <submittedName>
        <fullName evidence="2">Uncharacterized protein</fullName>
    </submittedName>
</protein>
<dbReference type="EMBL" id="NBII01000008">
    <property type="protein sequence ID" value="PAV16099.1"/>
    <property type="molecule type" value="Genomic_DNA"/>
</dbReference>
<reference evidence="2 3" key="1">
    <citation type="journal article" date="2017" name="Mol. Ecol.">
        <title>Comparative and population genomic landscape of Phellinus noxius: A hypervariable fungus causing root rot in trees.</title>
        <authorList>
            <person name="Chung C.L."/>
            <person name="Lee T.J."/>
            <person name="Akiba M."/>
            <person name="Lee H.H."/>
            <person name="Kuo T.H."/>
            <person name="Liu D."/>
            <person name="Ke H.M."/>
            <person name="Yokoi T."/>
            <person name="Roa M.B."/>
            <person name="Lu M.J."/>
            <person name="Chang Y.Y."/>
            <person name="Ann P.J."/>
            <person name="Tsai J.N."/>
            <person name="Chen C.Y."/>
            <person name="Tzean S.S."/>
            <person name="Ota Y."/>
            <person name="Hattori T."/>
            <person name="Sahashi N."/>
            <person name="Liou R.F."/>
            <person name="Kikuchi T."/>
            <person name="Tsai I.J."/>
        </authorList>
    </citation>
    <scope>NUCLEOTIDE SEQUENCE [LARGE SCALE GENOMIC DNA]</scope>
    <source>
        <strain evidence="2 3">FFPRI411160</strain>
    </source>
</reference>
<keyword evidence="3" id="KW-1185">Reference proteome</keyword>
<dbReference type="AlphaFoldDB" id="A0A286U974"/>
<evidence type="ECO:0000313" key="2">
    <source>
        <dbReference type="EMBL" id="PAV16099.1"/>
    </source>
</evidence>
<dbReference type="InParanoid" id="A0A286U974"/>
<dbReference type="Proteomes" id="UP000217199">
    <property type="component" value="Unassembled WGS sequence"/>
</dbReference>
<sequence length="362" mass="38971">MSFLIPATQLSRTSITVRFDSSTSAPNIECSLDDQTPRSTSAQDIARSQPFPLESHPTPLGNISNFPNSPSMSQADLNIERGIDGRGHYVRLSFIQAPLVAHTYGQRSLENEYNDMSFFPHQGSPNQSASPLGHVQENTPLPTNTSTSSNLMTNGTLDYSSMQIMDNIVSGPQDSTSCMGDINFPGSSATDLMDAFMGFFNLSHPSEYLDMATHSIVPSSRVNQISEPASPDMSSPPPSSASSSSSSSSLNSPTTPYNFFITAPPTRDGSFINTVGSNVGITHSPPPSKHVSPDGTHILSGSALRAPLNGKSNESRLLPCPQPGCYRPSANRETPYPVQKQKAGLFGNLSLMSRRNRSYFMI</sequence>
<dbReference type="OrthoDB" id="8117402at2759"/>
<feature type="compositionally biased region" description="Low complexity" evidence="1">
    <location>
        <begin position="240"/>
        <end position="252"/>
    </location>
</feature>